<evidence type="ECO:0000313" key="3">
    <source>
        <dbReference type="Proteomes" id="UP000191518"/>
    </source>
</evidence>
<sequence>MCIAICNQEVLTDIPGCGFAWYENENLRSRESNLRQNVRCYSLRPYAASPPNLCLHGGGNNARIFCAQDRGLGAQLRSDLRLVFAQPPFPSDAGFDVLAVYSRWGPFRRWWLRGRPEHLFLSPFEIIRAIDDTPEDAIPRDDEEGETGEWVALLGFS</sequence>
<dbReference type="STRING" id="29845.A0A1V6SG53"/>
<dbReference type="GO" id="GO:0017000">
    <property type="term" value="P:antibiotic biosynthetic process"/>
    <property type="evidence" value="ECO:0007669"/>
    <property type="project" value="UniProtKB-ARBA"/>
</dbReference>
<protein>
    <recommendedName>
        <fullName evidence="1">Serine hydrolase domain-containing protein</fullName>
    </recommendedName>
</protein>
<dbReference type="OrthoDB" id="414698at2759"/>
<gene>
    <name evidence="2" type="ORF">PENVUL_c001G09249</name>
</gene>
<evidence type="ECO:0000313" key="2">
    <source>
        <dbReference type="EMBL" id="OQE12543.1"/>
    </source>
</evidence>
<evidence type="ECO:0000259" key="1">
    <source>
        <dbReference type="Pfam" id="PF03959"/>
    </source>
</evidence>
<dbReference type="InterPro" id="IPR005645">
    <property type="entry name" value="FSH-like_dom"/>
</dbReference>
<proteinExistence type="predicted"/>
<dbReference type="Gene3D" id="3.40.50.1820">
    <property type="entry name" value="alpha/beta hydrolase"/>
    <property type="match status" value="1"/>
</dbReference>
<organism evidence="2 3">
    <name type="scientific">Penicillium vulpinum</name>
    <dbReference type="NCBI Taxonomy" id="29845"/>
    <lineage>
        <taxon>Eukaryota</taxon>
        <taxon>Fungi</taxon>
        <taxon>Dikarya</taxon>
        <taxon>Ascomycota</taxon>
        <taxon>Pezizomycotina</taxon>
        <taxon>Eurotiomycetes</taxon>
        <taxon>Eurotiomycetidae</taxon>
        <taxon>Eurotiales</taxon>
        <taxon>Aspergillaceae</taxon>
        <taxon>Penicillium</taxon>
    </lineage>
</organism>
<comment type="caution">
    <text evidence="2">The sequence shown here is derived from an EMBL/GenBank/DDBJ whole genome shotgun (WGS) entry which is preliminary data.</text>
</comment>
<accession>A0A1V6SG53</accession>
<reference evidence="3" key="1">
    <citation type="journal article" date="2017" name="Nat. Microbiol.">
        <title>Global analysis of biosynthetic gene clusters reveals vast potential of secondary metabolite production in Penicillium species.</title>
        <authorList>
            <person name="Nielsen J.C."/>
            <person name="Grijseels S."/>
            <person name="Prigent S."/>
            <person name="Ji B."/>
            <person name="Dainat J."/>
            <person name="Nielsen K.F."/>
            <person name="Frisvad J.C."/>
            <person name="Workman M."/>
            <person name="Nielsen J."/>
        </authorList>
    </citation>
    <scope>NUCLEOTIDE SEQUENCE [LARGE SCALE GENOMIC DNA]</scope>
    <source>
        <strain evidence="3">IBT 29486</strain>
    </source>
</reference>
<feature type="domain" description="Serine hydrolase" evidence="1">
    <location>
        <begin position="53"/>
        <end position="157"/>
    </location>
</feature>
<dbReference type="EMBL" id="MDYP01000001">
    <property type="protein sequence ID" value="OQE12543.1"/>
    <property type="molecule type" value="Genomic_DNA"/>
</dbReference>
<dbReference type="Proteomes" id="UP000191518">
    <property type="component" value="Unassembled WGS sequence"/>
</dbReference>
<dbReference type="InterPro" id="IPR029058">
    <property type="entry name" value="AB_hydrolase_fold"/>
</dbReference>
<name>A0A1V6SG53_9EURO</name>
<dbReference type="Pfam" id="PF03959">
    <property type="entry name" value="FSH1"/>
    <property type="match status" value="1"/>
</dbReference>
<dbReference type="AlphaFoldDB" id="A0A1V6SG53"/>
<dbReference type="GO" id="GO:0072330">
    <property type="term" value="P:monocarboxylic acid biosynthetic process"/>
    <property type="evidence" value="ECO:0007669"/>
    <property type="project" value="UniProtKB-ARBA"/>
</dbReference>
<keyword evidence="3" id="KW-1185">Reference proteome</keyword>